<dbReference type="InterPro" id="IPR018712">
    <property type="entry name" value="Tle1-like_cat"/>
</dbReference>
<feature type="domain" description="T6SS Phospholipase effector Tle1-like catalytic" evidence="2">
    <location>
        <begin position="117"/>
        <end position="219"/>
    </location>
</feature>
<feature type="domain" description="T6SS Phospholipase effector Tle1-like catalytic" evidence="2">
    <location>
        <begin position="7"/>
        <end position="115"/>
    </location>
</feature>
<sequence length="304" mass="33806">MPPPAPRNLVFCCDGTGNIAEAPATNVVHLHRRLRDAPATQISRYEPGVGTFSVLTPWRGGPVGRALGLLFGYGLRRNIDNGYRFLTELYREGDRIFLFGFSRGAYAVRALAGRLEAERRPVHFLGAWDTVASLGYLTRQRTFDARATPGATPSATHLRHALAIDEKRPKFEPLRWTEPPLADHQTREEVWFPGAHADVGGGYPERGLAEIALQWMLDQARAAGLHLREDGQPRQPPDPAGRLHQPWNTWQGRALKALFGGPSPRTIPEGAAIHASALQRREQTDYEPDLPEAYRVDATPHVQE</sequence>
<protein>
    <submittedName>
        <fullName evidence="3">Uncharacterized alpha/beta hydrolase domain</fullName>
    </submittedName>
</protein>
<evidence type="ECO:0000313" key="3">
    <source>
        <dbReference type="EMBL" id="SFC95894.1"/>
    </source>
</evidence>
<gene>
    <name evidence="3" type="ORF">SAMN05660831_00238</name>
</gene>
<dbReference type="AlphaFoldDB" id="A0A1I1NDU9"/>
<dbReference type="GO" id="GO:0016787">
    <property type="term" value="F:hydrolase activity"/>
    <property type="evidence" value="ECO:0007669"/>
    <property type="project" value="UniProtKB-KW"/>
</dbReference>
<accession>A0A1I1NDU9</accession>
<proteinExistence type="predicted"/>
<dbReference type="EMBL" id="FOMJ01000001">
    <property type="protein sequence ID" value="SFC95894.1"/>
    <property type="molecule type" value="Genomic_DNA"/>
</dbReference>
<dbReference type="PANTHER" id="PTHR33840:SF1">
    <property type="entry name" value="TLE1 PHOSPHOLIPASE DOMAIN-CONTAINING PROTEIN"/>
    <property type="match status" value="1"/>
</dbReference>
<evidence type="ECO:0000313" key="4">
    <source>
        <dbReference type="Proteomes" id="UP000198611"/>
    </source>
</evidence>
<dbReference type="PANTHER" id="PTHR33840">
    <property type="match status" value="1"/>
</dbReference>
<keyword evidence="3" id="KW-0378">Hydrolase</keyword>
<reference evidence="3 4" key="1">
    <citation type="submission" date="2016-10" db="EMBL/GenBank/DDBJ databases">
        <authorList>
            <person name="de Groot N.N."/>
        </authorList>
    </citation>
    <scope>NUCLEOTIDE SEQUENCE [LARGE SCALE GENOMIC DNA]</scope>
    <source>
        <strain evidence="3 4">HL3</strain>
    </source>
</reference>
<keyword evidence="4" id="KW-1185">Reference proteome</keyword>
<dbReference type="STRING" id="1123397.SAMN05660831_00238"/>
<dbReference type="OrthoDB" id="4378831at2"/>
<dbReference type="SUPFAM" id="SSF53474">
    <property type="entry name" value="alpha/beta-Hydrolases"/>
    <property type="match status" value="1"/>
</dbReference>
<dbReference type="RefSeq" id="WP_093426925.1">
    <property type="nucleotide sequence ID" value="NZ_FOMJ01000001.1"/>
</dbReference>
<dbReference type="InterPro" id="IPR029058">
    <property type="entry name" value="AB_hydrolase_fold"/>
</dbReference>
<name>A0A1I1NDU9_9GAMM</name>
<feature type="region of interest" description="Disordered" evidence="1">
    <location>
        <begin position="279"/>
        <end position="304"/>
    </location>
</feature>
<dbReference type="Pfam" id="PF09994">
    <property type="entry name" value="T6SS_Tle1-like_cat"/>
    <property type="match status" value="2"/>
</dbReference>
<organism evidence="3 4">
    <name type="scientific">Thiohalospira halophila DSM 15071</name>
    <dbReference type="NCBI Taxonomy" id="1123397"/>
    <lineage>
        <taxon>Bacteria</taxon>
        <taxon>Pseudomonadati</taxon>
        <taxon>Pseudomonadota</taxon>
        <taxon>Gammaproteobacteria</taxon>
        <taxon>Thiohalospirales</taxon>
        <taxon>Thiohalospiraceae</taxon>
        <taxon>Thiohalospira</taxon>
    </lineage>
</organism>
<evidence type="ECO:0000256" key="1">
    <source>
        <dbReference type="SAM" id="MobiDB-lite"/>
    </source>
</evidence>
<dbReference type="Proteomes" id="UP000198611">
    <property type="component" value="Unassembled WGS sequence"/>
</dbReference>
<evidence type="ECO:0000259" key="2">
    <source>
        <dbReference type="Pfam" id="PF09994"/>
    </source>
</evidence>